<keyword evidence="3" id="KW-1185">Reference proteome</keyword>
<sequence>MHVDGSQFKLSSRRKKKRRCRKETWPSTTHQRASWLFVNPLTMKQVHTQLICPSFTSPVDSWCPFSLLLSILYGTQASICHAALFHAQTKTQTWTHGAASISISQQEAVAVVEAKQGRCRRRRRRRRRRRSMVVRLRLSARKTLSSRPLLFFRCKKRNTWAIPRTRLTNQPPLRQKQKPRDWRSALRPAQVEKGSVEERT</sequence>
<accession>A0ABR1YD41</accession>
<evidence type="ECO:0000313" key="3">
    <source>
        <dbReference type="Proteomes" id="UP001492380"/>
    </source>
</evidence>
<proteinExistence type="predicted"/>
<protein>
    <submittedName>
        <fullName evidence="2">Uncharacterized protein</fullName>
    </submittedName>
</protein>
<comment type="caution">
    <text evidence="2">The sequence shown here is derived from an EMBL/GenBank/DDBJ whole genome shotgun (WGS) entry which is preliminary data.</text>
</comment>
<name>A0ABR1YD41_9PEZI</name>
<feature type="compositionally biased region" description="Basic residues" evidence="1">
    <location>
        <begin position="11"/>
        <end position="21"/>
    </location>
</feature>
<evidence type="ECO:0000256" key="1">
    <source>
        <dbReference type="SAM" id="MobiDB-lite"/>
    </source>
</evidence>
<feature type="region of interest" description="Disordered" evidence="1">
    <location>
        <begin position="163"/>
        <end position="200"/>
    </location>
</feature>
<reference evidence="2 3" key="1">
    <citation type="submission" date="2024-04" db="EMBL/GenBank/DDBJ databases">
        <title>Phyllosticta paracitricarpa is synonymous to the EU quarantine fungus P. citricarpa based on phylogenomic analyses.</title>
        <authorList>
            <consortium name="Lawrence Berkeley National Laboratory"/>
            <person name="Van Ingen-Buijs V.A."/>
            <person name="Van Westerhoven A.C."/>
            <person name="Haridas S."/>
            <person name="Skiadas P."/>
            <person name="Martin F."/>
            <person name="Groenewald J.Z."/>
            <person name="Crous P.W."/>
            <person name="Seidl M.F."/>
        </authorList>
    </citation>
    <scope>NUCLEOTIDE SEQUENCE [LARGE SCALE GENOMIC DNA]</scope>
    <source>
        <strain evidence="2 3">CBS 123374</strain>
    </source>
</reference>
<dbReference type="Proteomes" id="UP001492380">
    <property type="component" value="Unassembled WGS sequence"/>
</dbReference>
<feature type="region of interest" description="Disordered" evidence="1">
    <location>
        <begin position="1"/>
        <end position="26"/>
    </location>
</feature>
<evidence type="ECO:0000313" key="2">
    <source>
        <dbReference type="EMBL" id="KAK8225979.1"/>
    </source>
</evidence>
<dbReference type="EMBL" id="JBBWRZ010000011">
    <property type="protein sequence ID" value="KAK8225979.1"/>
    <property type="molecule type" value="Genomic_DNA"/>
</dbReference>
<gene>
    <name evidence="2" type="ORF">HDK90DRAFT_496383</name>
</gene>
<organism evidence="2 3">
    <name type="scientific">Phyllosticta capitalensis</name>
    <dbReference type="NCBI Taxonomy" id="121624"/>
    <lineage>
        <taxon>Eukaryota</taxon>
        <taxon>Fungi</taxon>
        <taxon>Dikarya</taxon>
        <taxon>Ascomycota</taxon>
        <taxon>Pezizomycotina</taxon>
        <taxon>Dothideomycetes</taxon>
        <taxon>Dothideomycetes incertae sedis</taxon>
        <taxon>Botryosphaeriales</taxon>
        <taxon>Phyllostictaceae</taxon>
        <taxon>Phyllosticta</taxon>
    </lineage>
</organism>